<evidence type="ECO:0000313" key="7">
    <source>
        <dbReference type="EMBL" id="KAE8008989.1"/>
    </source>
</evidence>
<dbReference type="GO" id="GO:0016787">
    <property type="term" value="F:hydrolase activity"/>
    <property type="evidence" value="ECO:0007669"/>
    <property type="project" value="TreeGrafter"/>
</dbReference>
<feature type="signal peptide" evidence="5">
    <location>
        <begin position="1"/>
        <end position="32"/>
    </location>
</feature>
<name>A0A5N6QSK1_9ROSI</name>
<evidence type="ECO:0000256" key="4">
    <source>
        <dbReference type="ARBA" id="ARBA00023180"/>
    </source>
</evidence>
<dbReference type="Proteomes" id="UP000327013">
    <property type="component" value="Chromosome 2"/>
</dbReference>
<accession>A0A5N6QSK1</accession>
<evidence type="ECO:0000256" key="5">
    <source>
        <dbReference type="SAM" id="SignalP"/>
    </source>
</evidence>
<dbReference type="PANTHER" id="PTHR10426">
    <property type="entry name" value="STRICTOSIDINE SYNTHASE-RELATED"/>
    <property type="match status" value="1"/>
</dbReference>
<dbReference type="OrthoDB" id="5307922at2759"/>
<evidence type="ECO:0000313" key="8">
    <source>
        <dbReference type="Proteomes" id="UP000327013"/>
    </source>
</evidence>
<feature type="chain" id="PRO_5024444713" description="Strictosidine synthase conserved region domain-containing protein" evidence="5">
    <location>
        <begin position="33"/>
        <end position="342"/>
    </location>
</feature>
<organism evidence="7 8">
    <name type="scientific">Carpinus fangiana</name>
    <dbReference type="NCBI Taxonomy" id="176857"/>
    <lineage>
        <taxon>Eukaryota</taxon>
        <taxon>Viridiplantae</taxon>
        <taxon>Streptophyta</taxon>
        <taxon>Embryophyta</taxon>
        <taxon>Tracheophyta</taxon>
        <taxon>Spermatophyta</taxon>
        <taxon>Magnoliopsida</taxon>
        <taxon>eudicotyledons</taxon>
        <taxon>Gunneridae</taxon>
        <taxon>Pentapetalae</taxon>
        <taxon>rosids</taxon>
        <taxon>fabids</taxon>
        <taxon>Fagales</taxon>
        <taxon>Betulaceae</taxon>
        <taxon>Carpinus</taxon>
    </lineage>
</organism>
<dbReference type="EMBL" id="CM017322">
    <property type="protein sequence ID" value="KAE8008989.1"/>
    <property type="molecule type" value="Genomic_DNA"/>
</dbReference>
<dbReference type="InterPro" id="IPR018119">
    <property type="entry name" value="Strictosidine_synth_cons-reg"/>
</dbReference>
<dbReference type="PANTHER" id="PTHR10426:SF136">
    <property type="entry name" value="PROTEIN STRICTOSIDINE SYNTHASE-LIKE 9-LIKE"/>
    <property type="match status" value="1"/>
</dbReference>
<feature type="domain" description="Strictosidine synthase conserved region" evidence="6">
    <location>
        <begin position="159"/>
        <end position="243"/>
    </location>
</feature>
<evidence type="ECO:0000259" key="6">
    <source>
        <dbReference type="Pfam" id="PF03088"/>
    </source>
</evidence>
<comment type="subcellular location">
    <subcellularLocation>
        <location evidence="1">Vacuole</location>
    </subcellularLocation>
</comment>
<proteinExistence type="inferred from homology"/>
<dbReference type="InterPro" id="IPR011042">
    <property type="entry name" value="6-blade_b-propeller_TolB-like"/>
</dbReference>
<dbReference type="Pfam" id="PF03088">
    <property type="entry name" value="Str_synth"/>
    <property type="match status" value="1"/>
</dbReference>
<dbReference type="Gene3D" id="2.120.10.30">
    <property type="entry name" value="TolB, C-terminal domain"/>
    <property type="match status" value="1"/>
</dbReference>
<comment type="similarity">
    <text evidence="2">Belongs to the strictosidine synthase family.</text>
</comment>
<keyword evidence="3" id="KW-0926">Vacuole</keyword>
<keyword evidence="8" id="KW-1185">Reference proteome</keyword>
<sequence>MAIISFSFSLTRVAILPIFILLLCIPPPVALSSTFEKLPLPTGVTGPSSFAFDLLGGGPYASVQDGRILKYEGATAGFVEFAFDAPTRTSAACDGKTNYDDLGSTCGRPLGLDFNPLTQQLYVADAYIGLMVVGPEGGLATELVSGVNGVPFRFLYGVGLDPSTGDVYFTEFSNVYSLRDITLAVDNGDATGSLLKNDPFTKQVSVLLTGLSGASGVAVSADGTFVLVAELIRNRIKRFWIEGPERNTAETFVEFPGGRVNRIRRTILGDFWVAVNVLISPPSTVTLPNRIKIDSSGDVLETVALDKEYENTRISEVQEHLGKYYIGSRNATVNFVGVYDTI</sequence>
<evidence type="ECO:0000256" key="1">
    <source>
        <dbReference type="ARBA" id="ARBA00004116"/>
    </source>
</evidence>
<keyword evidence="5" id="KW-0732">Signal</keyword>
<evidence type="ECO:0000256" key="2">
    <source>
        <dbReference type="ARBA" id="ARBA00009191"/>
    </source>
</evidence>
<reference evidence="7 8" key="1">
    <citation type="submission" date="2019-06" db="EMBL/GenBank/DDBJ databases">
        <title>A chromosomal-level reference genome of Carpinus fangiana (Coryloideae, Betulaceae).</title>
        <authorList>
            <person name="Yang X."/>
            <person name="Wang Z."/>
            <person name="Zhang L."/>
            <person name="Hao G."/>
            <person name="Liu J."/>
            <person name="Yang Y."/>
        </authorList>
    </citation>
    <scope>NUCLEOTIDE SEQUENCE [LARGE SCALE GENOMIC DNA]</scope>
    <source>
        <strain evidence="7">Cfa_2016G</strain>
        <tissue evidence="7">Leaf</tissue>
    </source>
</reference>
<dbReference type="AlphaFoldDB" id="A0A5N6QSK1"/>
<keyword evidence="4" id="KW-0325">Glycoprotein</keyword>
<gene>
    <name evidence="7" type="ORF">FH972_005447</name>
</gene>
<dbReference type="GO" id="GO:0005773">
    <property type="term" value="C:vacuole"/>
    <property type="evidence" value="ECO:0007669"/>
    <property type="project" value="UniProtKB-SubCell"/>
</dbReference>
<protein>
    <recommendedName>
        <fullName evidence="6">Strictosidine synthase conserved region domain-containing protein</fullName>
    </recommendedName>
</protein>
<dbReference type="SUPFAM" id="SSF63829">
    <property type="entry name" value="Calcium-dependent phosphotriesterase"/>
    <property type="match status" value="1"/>
</dbReference>
<evidence type="ECO:0000256" key="3">
    <source>
        <dbReference type="ARBA" id="ARBA00022554"/>
    </source>
</evidence>
<dbReference type="GO" id="GO:0012505">
    <property type="term" value="C:endomembrane system"/>
    <property type="evidence" value="ECO:0007669"/>
    <property type="project" value="TreeGrafter"/>
</dbReference>